<evidence type="ECO:0008006" key="4">
    <source>
        <dbReference type="Google" id="ProtNLM"/>
    </source>
</evidence>
<organism evidence="2 3">
    <name type="scientific">Microbacterium paraoxydans</name>
    <dbReference type="NCBI Taxonomy" id="199592"/>
    <lineage>
        <taxon>Bacteria</taxon>
        <taxon>Bacillati</taxon>
        <taxon>Actinomycetota</taxon>
        <taxon>Actinomycetes</taxon>
        <taxon>Micrococcales</taxon>
        <taxon>Microbacteriaceae</taxon>
        <taxon>Microbacterium</taxon>
    </lineage>
</organism>
<evidence type="ECO:0000313" key="2">
    <source>
        <dbReference type="EMBL" id="SDS01112.1"/>
    </source>
</evidence>
<evidence type="ECO:0000313" key="3">
    <source>
        <dbReference type="Proteomes" id="UP000182126"/>
    </source>
</evidence>
<dbReference type="Proteomes" id="UP000182126">
    <property type="component" value="Chromosome I"/>
</dbReference>
<dbReference type="EMBL" id="LT629770">
    <property type="protein sequence ID" value="SDS01112.1"/>
    <property type="molecule type" value="Genomic_DNA"/>
</dbReference>
<dbReference type="eggNOG" id="ENOG5031ZUW">
    <property type="taxonomic scope" value="Bacteria"/>
</dbReference>
<dbReference type="RefSeq" id="WP_060921107.1">
    <property type="nucleotide sequence ID" value="NZ_LT629770.1"/>
</dbReference>
<accession>A0A1H1NQ69</accession>
<dbReference type="GeneID" id="36300482"/>
<gene>
    <name evidence="2" type="ORF">SAMN04489809_0880</name>
</gene>
<feature type="region of interest" description="Disordered" evidence="1">
    <location>
        <begin position="1"/>
        <end position="20"/>
    </location>
</feature>
<proteinExistence type="predicted"/>
<evidence type="ECO:0000256" key="1">
    <source>
        <dbReference type="SAM" id="MobiDB-lite"/>
    </source>
</evidence>
<name>A0A1H1NQ69_9MICO</name>
<protein>
    <recommendedName>
        <fullName evidence="4">DUF2262 domain-containing protein</fullName>
    </recommendedName>
</protein>
<reference evidence="2 3" key="1">
    <citation type="submission" date="2016-10" db="EMBL/GenBank/DDBJ databases">
        <authorList>
            <person name="de Groot N.N."/>
        </authorList>
    </citation>
    <scope>NUCLEOTIDE SEQUENCE [LARGE SCALE GENOMIC DNA]</scope>
    <source>
        <strain evidence="2 3">DSM 15019</strain>
    </source>
</reference>
<dbReference type="AlphaFoldDB" id="A0A1H1NQ69"/>
<sequence length="151" mass="15970">MSDANSSLDDPDLGPLHRATSELDDGSALTHDWFVGSVEVDGSTYELMVEGASPDEVAPLLPRLRTVVAALPGLRRVASDAVVTTFSTGDPDLTELDEAADDLDLETIEASSDGTVVLHFTDSCGEHFPEGYWPAVHLDVEGTVATVTVES</sequence>